<evidence type="ECO:0000256" key="2">
    <source>
        <dbReference type="SAM" id="SignalP"/>
    </source>
</evidence>
<comment type="caution">
    <text evidence="3">The sequence shown here is derived from an EMBL/GenBank/DDBJ whole genome shotgun (WGS) entry which is preliminary data.</text>
</comment>
<feature type="compositionally biased region" description="Low complexity" evidence="1">
    <location>
        <begin position="22"/>
        <end position="42"/>
    </location>
</feature>
<gene>
    <name evidence="3" type="ORF">ACFFJ8_24610</name>
</gene>
<feature type="signal peptide" evidence="2">
    <location>
        <begin position="1"/>
        <end position="25"/>
    </location>
</feature>
<evidence type="ECO:0000256" key="1">
    <source>
        <dbReference type="SAM" id="MobiDB-lite"/>
    </source>
</evidence>
<feature type="compositionally biased region" description="Basic and acidic residues" evidence="1">
    <location>
        <begin position="51"/>
        <end position="69"/>
    </location>
</feature>
<feature type="chain" id="PRO_5045572737" description="DUF1795 domain-containing protein" evidence="2">
    <location>
        <begin position="26"/>
        <end position="225"/>
    </location>
</feature>
<sequence length="225" mass="24708">MKQSLLAILTISTVIALTACSGNNADPKNNAPAANAGNGTNASQPDNTSNKQDDQPDEKPEEKAPVKPVNDKLELKKVLDDKVGILIPKGFTVMSEEMAAVKYPSENRPTLIYTNEEGSINVSFNHTETPISDNEIPDFTSQMKPTFESMYPDAAWSKDEVVDINGNKVGVFELTTPAVDTKIYNLIFFTELDGKLLMVSFNCTESYVTEWQPLANEILNSLKTN</sequence>
<dbReference type="Proteomes" id="UP001589818">
    <property type="component" value="Unassembled WGS sequence"/>
</dbReference>
<evidence type="ECO:0008006" key="5">
    <source>
        <dbReference type="Google" id="ProtNLM"/>
    </source>
</evidence>
<evidence type="ECO:0000313" key="4">
    <source>
        <dbReference type="Proteomes" id="UP001589818"/>
    </source>
</evidence>
<accession>A0ABV6JGF8</accession>
<organism evidence="3 4">
    <name type="scientific">Paenibacillus mendelii</name>
    <dbReference type="NCBI Taxonomy" id="206163"/>
    <lineage>
        <taxon>Bacteria</taxon>
        <taxon>Bacillati</taxon>
        <taxon>Bacillota</taxon>
        <taxon>Bacilli</taxon>
        <taxon>Bacillales</taxon>
        <taxon>Paenibacillaceae</taxon>
        <taxon>Paenibacillus</taxon>
    </lineage>
</organism>
<dbReference type="PROSITE" id="PS51257">
    <property type="entry name" value="PROKAR_LIPOPROTEIN"/>
    <property type="match status" value="1"/>
</dbReference>
<protein>
    <recommendedName>
        <fullName evidence="5">DUF1795 domain-containing protein</fullName>
    </recommendedName>
</protein>
<keyword evidence="4" id="KW-1185">Reference proteome</keyword>
<feature type="region of interest" description="Disordered" evidence="1">
    <location>
        <begin position="22"/>
        <end position="69"/>
    </location>
</feature>
<reference evidence="3 4" key="1">
    <citation type="submission" date="2024-09" db="EMBL/GenBank/DDBJ databases">
        <authorList>
            <person name="Sun Q."/>
            <person name="Mori K."/>
        </authorList>
    </citation>
    <scope>NUCLEOTIDE SEQUENCE [LARGE SCALE GENOMIC DNA]</scope>
    <source>
        <strain evidence="3 4">CCM 4839</strain>
    </source>
</reference>
<dbReference type="EMBL" id="JBHLVF010000041">
    <property type="protein sequence ID" value="MFC0394529.1"/>
    <property type="molecule type" value="Genomic_DNA"/>
</dbReference>
<dbReference type="Gene3D" id="3.40.1000.10">
    <property type="entry name" value="Mog1/PsbP, alpha/beta/alpha sandwich"/>
    <property type="match status" value="1"/>
</dbReference>
<evidence type="ECO:0000313" key="3">
    <source>
        <dbReference type="EMBL" id="MFC0394529.1"/>
    </source>
</evidence>
<name>A0ABV6JGF8_9BACL</name>
<dbReference type="RefSeq" id="WP_204815655.1">
    <property type="nucleotide sequence ID" value="NZ_JANHOF010000001.1"/>
</dbReference>
<keyword evidence="2" id="KW-0732">Signal</keyword>
<proteinExistence type="predicted"/>